<dbReference type="GO" id="GO:0008677">
    <property type="term" value="F:2-dehydropantoate 2-reductase activity"/>
    <property type="evidence" value="ECO:0007669"/>
    <property type="project" value="InterPro"/>
</dbReference>
<dbReference type="AlphaFoldDB" id="A0A061SBM9"/>
<evidence type="ECO:0000256" key="3">
    <source>
        <dbReference type="ARBA" id="ARBA00023002"/>
    </source>
</evidence>
<feature type="domain" description="Ketopantoate reductase N-terminal" evidence="4">
    <location>
        <begin position="2"/>
        <end position="133"/>
    </location>
</feature>
<dbReference type="GO" id="GO:0005737">
    <property type="term" value="C:cytoplasm"/>
    <property type="evidence" value="ECO:0007669"/>
    <property type="project" value="TreeGrafter"/>
</dbReference>
<evidence type="ECO:0000259" key="5">
    <source>
        <dbReference type="Pfam" id="PF08546"/>
    </source>
</evidence>
<keyword evidence="2" id="KW-0521">NADP</keyword>
<keyword evidence="3" id="KW-0560">Oxidoreductase</keyword>
<evidence type="ECO:0000256" key="1">
    <source>
        <dbReference type="ARBA" id="ARBA00007870"/>
    </source>
</evidence>
<dbReference type="SUPFAM" id="SSF51735">
    <property type="entry name" value="NAD(P)-binding Rossmann-fold domains"/>
    <property type="match status" value="1"/>
</dbReference>
<dbReference type="InterPro" id="IPR013332">
    <property type="entry name" value="KPR_N"/>
</dbReference>
<proteinExistence type="inferred from homology"/>
<dbReference type="InterPro" id="IPR036291">
    <property type="entry name" value="NAD(P)-bd_dom_sf"/>
</dbReference>
<feature type="domain" description="Ketopantoate reductase C-terminal" evidence="5">
    <location>
        <begin position="170"/>
        <end position="231"/>
    </location>
</feature>
<organism evidence="6">
    <name type="scientific">Tetraselmis sp. GSL018</name>
    <dbReference type="NCBI Taxonomy" id="582737"/>
    <lineage>
        <taxon>Eukaryota</taxon>
        <taxon>Viridiplantae</taxon>
        <taxon>Chlorophyta</taxon>
        <taxon>core chlorophytes</taxon>
        <taxon>Chlorodendrophyceae</taxon>
        <taxon>Chlorodendrales</taxon>
        <taxon>Chlorodendraceae</taxon>
        <taxon>Tetraselmis</taxon>
    </lineage>
</organism>
<comment type="similarity">
    <text evidence="1">Belongs to the ketopantoate reductase family.</text>
</comment>
<reference evidence="6" key="1">
    <citation type="submission" date="2014-05" db="EMBL/GenBank/DDBJ databases">
        <title>The transcriptome of the halophilic microalga Tetraselmis sp. GSL018 isolated from the Great Salt Lake, Utah.</title>
        <authorList>
            <person name="Jinkerson R.E."/>
            <person name="D'Adamo S."/>
            <person name="Posewitz M.C."/>
        </authorList>
    </citation>
    <scope>NUCLEOTIDE SEQUENCE</scope>
    <source>
        <strain evidence="6">GSL018</strain>
    </source>
</reference>
<gene>
    <name evidence="6" type="ORF">TSPGSL018_10955</name>
</gene>
<dbReference type="InterPro" id="IPR013328">
    <property type="entry name" value="6PGD_dom2"/>
</dbReference>
<evidence type="ECO:0000313" key="6">
    <source>
        <dbReference type="EMBL" id="JAC80141.1"/>
    </source>
</evidence>
<dbReference type="PANTHER" id="PTHR21708:SF26">
    <property type="entry name" value="2-DEHYDROPANTOATE 2-REDUCTASE"/>
    <property type="match status" value="1"/>
</dbReference>
<sequence>GHLANLDSTEVTFIARGEHLAALREHGLTVSHAERQFQVQPCSATSKPSEIGAVDAVLVCVKAWQVKDAARSIRDSGLLGPRTVVVPLQNGLDAARELQDECGAGRVFGGLAMIFSYIESPGRIVCPSGGASLELGGFGGGPSPPTAHENIAVLHSCLREAGVAAELREDMRPALWRKFIFICALSGVGSVTRVTWGEARGCPESWALCKQCVHEASAVAAAHGVELGADFVPGLLRRLR</sequence>
<dbReference type="Gene3D" id="3.40.50.720">
    <property type="entry name" value="NAD(P)-binding Rossmann-like Domain"/>
    <property type="match status" value="1"/>
</dbReference>
<dbReference type="InterPro" id="IPR051402">
    <property type="entry name" value="KPR-Related"/>
</dbReference>
<name>A0A061SBM9_9CHLO</name>
<dbReference type="InterPro" id="IPR003710">
    <property type="entry name" value="ApbA"/>
</dbReference>
<dbReference type="Pfam" id="PF02558">
    <property type="entry name" value="ApbA"/>
    <property type="match status" value="1"/>
</dbReference>
<dbReference type="EMBL" id="GBEZ01005136">
    <property type="protein sequence ID" value="JAC80141.1"/>
    <property type="molecule type" value="Transcribed_RNA"/>
</dbReference>
<dbReference type="SUPFAM" id="SSF48179">
    <property type="entry name" value="6-phosphogluconate dehydrogenase C-terminal domain-like"/>
    <property type="match status" value="1"/>
</dbReference>
<dbReference type="InterPro" id="IPR013752">
    <property type="entry name" value="KPA_reductase"/>
</dbReference>
<evidence type="ECO:0000256" key="2">
    <source>
        <dbReference type="ARBA" id="ARBA00022857"/>
    </source>
</evidence>
<dbReference type="InterPro" id="IPR008927">
    <property type="entry name" value="6-PGluconate_DH-like_C_sf"/>
</dbReference>
<feature type="non-terminal residue" evidence="6">
    <location>
        <position position="240"/>
    </location>
</feature>
<evidence type="ECO:0000259" key="4">
    <source>
        <dbReference type="Pfam" id="PF02558"/>
    </source>
</evidence>
<protein>
    <submittedName>
        <fullName evidence="6">2-dehydropantoate 2-reductase</fullName>
    </submittedName>
</protein>
<dbReference type="Gene3D" id="1.10.1040.10">
    <property type="entry name" value="N-(1-d-carboxylethyl)-l-norvaline Dehydrogenase, domain 2"/>
    <property type="match status" value="1"/>
</dbReference>
<dbReference type="PANTHER" id="PTHR21708">
    <property type="entry name" value="PROBABLE 2-DEHYDROPANTOATE 2-REDUCTASE"/>
    <property type="match status" value="1"/>
</dbReference>
<dbReference type="Pfam" id="PF08546">
    <property type="entry name" value="ApbA_C"/>
    <property type="match status" value="1"/>
</dbReference>
<accession>A0A061SBM9</accession>
<dbReference type="NCBIfam" id="TIGR00745">
    <property type="entry name" value="apbA_panE"/>
    <property type="match status" value="1"/>
</dbReference>
<feature type="non-terminal residue" evidence="6">
    <location>
        <position position="1"/>
    </location>
</feature>
<dbReference type="GO" id="GO:0015940">
    <property type="term" value="P:pantothenate biosynthetic process"/>
    <property type="evidence" value="ECO:0007669"/>
    <property type="project" value="InterPro"/>
</dbReference>